<keyword evidence="3 9" id="KW-0728">SH3 domain</keyword>
<evidence type="ECO:0000259" key="11">
    <source>
        <dbReference type="PROSITE" id="PS50002"/>
    </source>
</evidence>
<evidence type="ECO:0000313" key="13">
    <source>
        <dbReference type="Proteomes" id="UP000663699"/>
    </source>
</evidence>
<dbReference type="SMART" id="SM00326">
    <property type="entry name" value="SH3"/>
    <property type="match status" value="1"/>
</dbReference>
<sequence>MYMKGLQKKQSYFDISYLIDDIFLLGTVVFAFIGWVVTVISLIVSNARELDLPYYSWWIIVYQFFIIFCVISVILSNSGNTYRIALVGLITVALFSQALLCDSILYYPKPSLRGIASGSIFLSIVDILWILYYGTSNDSIYHLWTNSYISESSENIEKFICKISSDKAINSNDNIAETYPANNHVVTTYTTHEHRPLNFLDTTVNSTSVQREYPHKVKAIYSYNANPDDPREISFHKDEILEICDITGKWWQARKHDGTIGIIPSNYVQLLVN</sequence>
<feature type="transmembrane region" description="Helical" evidence="10">
    <location>
        <begin position="55"/>
        <end position="75"/>
    </location>
</feature>
<comment type="similarity">
    <text evidence="2">Belongs to the SHO1 family.</text>
</comment>
<evidence type="ECO:0000313" key="12">
    <source>
        <dbReference type="EMBL" id="QSL66673.1"/>
    </source>
</evidence>
<dbReference type="OrthoDB" id="5983572at2759"/>
<organism evidence="12 13">
    <name type="scientific">Pneumocystis wakefieldiae</name>
    <dbReference type="NCBI Taxonomy" id="38082"/>
    <lineage>
        <taxon>Eukaryota</taxon>
        <taxon>Fungi</taxon>
        <taxon>Dikarya</taxon>
        <taxon>Ascomycota</taxon>
        <taxon>Taphrinomycotina</taxon>
        <taxon>Pneumocystomycetes</taxon>
        <taxon>Pneumocystaceae</taxon>
        <taxon>Pneumocystis</taxon>
    </lineage>
</organism>
<dbReference type="CDD" id="cd11855">
    <property type="entry name" value="SH3_Sho1p"/>
    <property type="match status" value="1"/>
</dbReference>
<dbReference type="AlphaFoldDB" id="A0A899G1K8"/>
<evidence type="ECO:0000256" key="7">
    <source>
        <dbReference type="ARBA" id="ARBA00023016"/>
    </source>
</evidence>
<dbReference type="FunFam" id="2.30.30.40:FF:000213">
    <property type="entry name" value="High osmolarity signaling protein SHO1"/>
    <property type="match status" value="1"/>
</dbReference>
<accession>A0A899G1K8</accession>
<keyword evidence="4" id="KW-1003">Cell membrane</keyword>
<dbReference type="PROSITE" id="PS50002">
    <property type="entry name" value="SH3"/>
    <property type="match status" value="1"/>
</dbReference>
<evidence type="ECO:0000256" key="5">
    <source>
        <dbReference type="ARBA" id="ARBA00022692"/>
    </source>
</evidence>
<dbReference type="Gene3D" id="2.30.30.40">
    <property type="entry name" value="SH3 Domains"/>
    <property type="match status" value="1"/>
</dbReference>
<keyword evidence="13" id="KW-1185">Reference proteome</keyword>
<dbReference type="InterPro" id="IPR001452">
    <property type="entry name" value="SH3_domain"/>
</dbReference>
<dbReference type="Proteomes" id="UP000663699">
    <property type="component" value="Chromosome 13"/>
</dbReference>
<gene>
    <name evidence="12" type="ORF">MERGE_001057</name>
</gene>
<dbReference type="GO" id="GO:0005886">
    <property type="term" value="C:plasma membrane"/>
    <property type="evidence" value="ECO:0007669"/>
    <property type="project" value="UniProtKB-SubCell"/>
</dbReference>
<evidence type="ECO:0000256" key="2">
    <source>
        <dbReference type="ARBA" id="ARBA00009739"/>
    </source>
</evidence>
<evidence type="ECO:0000256" key="3">
    <source>
        <dbReference type="ARBA" id="ARBA00022443"/>
    </source>
</evidence>
<evidence type="ECO:0000256" key="1">
    <source>
        <dbReference type="ARBA" id="ARBA00004651"/>
    </source>
</evidence>
<feature type="domain" description="SH3" evidence="11">
    <location>
        <begin position="212"/>
        <end position="273"/>
    </location>
</feature>
<keyword evidence="7" id="KW-0346">Stress response</keyword>
<protein>
    <recommendedName>
        <fullName evidence="11">SH3 domain-containing protein</fullName>
    </recommendedName>
</protein>
<dbReference type="GO" id="GO:0007232">
    <property type="term" value="P:osmosensory signaling pathway via Sho1 osmosensor"/>
    <property type="evidence" value="ECO:0007669"/>
    <property type="project" value="UniProtKB-ARBA"/>
</dbReference>
<keyword evidence="5 10" id="KW-0812">Transmembrane</keyword>
<reference evidence="12" key="1">
    <citation type="submission" date="2020-06" db="EMBL/GenBank/DDBJ databases">
        <title>Genomes of multiple members of Pneumocystis genus reveal paths to human pathogen Pneumocystis jirovecii.</title>
        <authorList>
            <person name="Cisse O.H."/>
            <person name="Ma L."/>
            <person name="Dekker J."/>
            <person name="Khil P."/>
            <person name="Jo J."/>
            <person name="Brenchley J."/>
            <person name="Blair R."/>
            <person name="Pahar B."/>
            <person name="Chabe M."/>
            <person name="Van Rompay K.A."/>
            <person name="Keesler R."/>
            <person name="Sukura A."/>
            <person name="Hirsch V."/>
            <person name="Kutty G."/>
            <person name="Liu Y."/>
            <person name="Peng L."/>
            <person name="Chen J."/>
            <person name="Song J."/>
            <person name="Weissenbacher-Lang C."/>
            <person name="Xu J."/>
            <person name="Upham N.S."/>
            <person name="Stajich J.E."/>
            <person name="Cuomo C.A."/>
            <person name="Cushion M.T."/>
            <person name="Kovacs J.A."/>
        </authorList>
    </citation>
    <scope>NUCLEOTIDE SEQUENCE</scope>
    <source>
        <strain evidence="12">2A</strain>
    </source>
</reference>
<feature type="transmembrane region" description="Helical" evidence="10">
    <location>
        <begin position="84"/>
        <end position="108"/>
    </location>
</feature>
<keyword evidence="8 10" id="KW-0472">Membrane</keyword>
<evidence type="ECO:0000256" key="6">
    <source>
        <dbReference type="ARBA" id="ARBA00022989"/>
    </source>
</evidence>
<dbReference type="Pfam" id="PF00018">
    <property type="entry name" value="SH3_1"/>
    <property type="match status" value="1"/>
</dbReference>
<dbReference type="InterPro" id="IPR036028">
    <property type="entry name" value="SH3-like_dom_sf"/>
</dbReference>
<comment type="subcellular location">
    <subcellularLocation>
        <location evidence="1">Cell membrane</location>
        <topology evidence="1">Multi-pass membrane protein</topology>
    </subcellularLocation>
</comment>
<dbReference type="EMBL" id="CP054544">
    <property type="protein sequence ID" value="QSL66673.1"/>
    <property type="molecule type" value="Genomic_DNA"/>
</dbReference>
<feature type="transmembrane region" description="Helical" evidence="10">
    <location>
        <begin position="114"/>
        <end position="134"/>
    </location>
</feature>
<name>A0A899G1K8_9ASCO</name>
<proteinExistence type="inferred from homology"/>
<evidence type="ECO:0000256" key="4">
    <source>
        <dbReference type="ARBA" id="ARBA00022475"/>
    </source>
</evidence>
<dbReference type="SUPFAM" id="SSF50044">
    <property type="entry name" value="SH3-domain"/>
    <property type="match status" value="1"/>
</dbReference>
<dbReference type="InterPro" id="IPR035522">
    <property type="entry name" value="Sho1_SH3"/>
</dbReference>
<evidence type="ECO:0000256" key="8">
    <source>
        <dbReference type="ARBA" id="ARBA00023136"/>
    </source>
</evidence>
<dbReference type="PRINTS" id="PR00452">
    <property type="entry name" value="SH3DOMAIN"/>
</dbReference>
<feature type="transmembrane region" description="Helical" evidence="10">
    <location>
        <begin position="21"/>
        <end position="43"/>
    </location>
</feature>
<keyword evidence="6 10" id="KW-1133">Transmembrane helix</keyword>
<evidence type="ECO:0000256" key="10">
    <source>
        <dbReference type="SAM" id="Phobius"/>
    </source>
</evidence>
<evidence type="ECO:0000256" key="9">
    <source>
        <dbReference type="PROSITE-ProRule" id="PRU00192"/>
    </source>
</evidence>